<keyword evidence="3 5" id="KW-0347">Helicase</keyword>
<keyword evidence="2 5" id="KW-0378">Hydrolase</keyword>
<organism evidence="7 8">
    <name type="scientific">Labedella gwakjiensis</name>
    <dbReference type="NCBI Taxonomy" id="390269"/>
    <lineage>
        <taxon>Bacteria</taxon>
        <taxon>Bacillati</taxon>
        <taxon>Actinomycetota</taxon>
        <taxon>Actinomycetes</taxon>
        <taxon>Micrococcales</taxon>
        <taxon>Microbacteriaceae</taxon>
        <taxon>Labedella</taxon>
    </lineage>
</organism>
<comment type="caution">
    <text evidence="7">The sequence shown here is derived from an EMBL/GenBank/DDBJ whole genome shotgun (WGS) entry which is preliminary data.</text>
</comment>
<dbReference type="InterPro" id="IPR000212">
    <property type="entry name" value="DNA_helicase_UvrD/REP"/>
</dbReference>
<dbReference type="GO" id="GO:0000725">
    <property type="term" value="P:recombinational repair"/>
    <property type="evidence" value="ECO:0007669"/>
    <property type="project" value="TreeGrafter"/>
</dbReference>
<feature type="domain" description="UvrD-like helicase ATP-binding" evidence="6">
    <location>
        <begin position="187"/>
        <end position="602"/>
    </location>
</feature>
<keyword evidence="4 5" id="KW-0067">ATP-binding</keyword>
<evidence type="ECO:0000256" key="2">
    <source>
        <dbReference type="ARBA" id="ARBA00022801"/>
    </source>
</evidence>
<feature type="binding site" evidence="5">
    <location>
        <begin position="208"/>
        <end position="215"/>
    </location>
    <ligand>
        <name>ATP</name>
        <dbReference type="ChEBI" id="CHEBI:30616"/>
    </ligand>
</feature>
<evidence type="ECO:0000259" key="6">
    <source>
        <dbReference type="PROSITE" id="PS51198"/>
    </source>
</evidence>
<dbReference type="PANTHER" id="PTHR11070:SF45">
    <property type="entry name" value="DNA 3'-5' HELICASE"/>
    <property type="match status" value="1"/>
</dbReference>
<dbReference type="GO" id="GO:0003677">
    <property type="term" value="F:DNA binding"/>
    <property type="evidence" value="ECO:0007669"/>
    <property type="project" value="InterPro"/>
</dbReference>
<name>A0A2P8GZF5_9MICO</name>
<dbReference type="AlphaFoldDB" id="A0A2P8GZF5"/>
<dbReference type="GO" id="GO:0016787">
    <property type="term" value="F:hydrolase activity"/>
    <property type="evidence" value="ECO:0007669"/>
    <property type="project" value="UniProtKB-UniRule"/>
</dbReference>
<proteinExistence type="predicted"/>
<dbReference type="PANTHER" id="PTHR11070">
    <property type="entry name" value="UVRD / RECB / PCRA DNA HELICASE FAMILY MEMBER"/>
    <property type="match status" value="1"/>
</dbReference>
<dbReference type="Pfam" id="PF13245">
    <property type="entry name" value="AAA_19"/>
    <property type="match status" value="1"/>
</dbReference>
<dbReference type="InterPro" id="IPR027417">
    <property type="entry name" value="P-loop_NTPase"/>
</dbReference>
<accession>A0A2P8GZF5</accession>
<sequence>MSGRAPRNARRTATILDTPAAQSRLDTIRQTVADLVVSERDRLASVLRETGDAVELWDRDARADHHRKQLSRFENAGGGLLFGHLSMDDDAEWFIGRMGLFDPESRDPLLVDWRAPLSRAFYTATPLHPDGVEVRSTIGTRGWRVSSVVGEELSLSAAGDTGSMGPSALMAAVSQHRTDRMSDIVATIQGEQDRIIRAELRGTLVVQGGPGTGKTAVALHRAAYVLYEHRDRLSREGVLIVGPNPDFLRYISEVLPSLGEDSVVLTSLHTLLPGVVAQREDERDVAEVKGRLDLAKAVENAVARREIPVRAPFTITLESDQTVVLDSRDLAGLRTRMRRTRKPHNESRPTFERVFRELVARRLLSIAGRSVEVDVDPDDVTDFAEELALDDRLADAIDTLWPIVSPEELISGLLGDEKLLAACAPMLDDRDRVLLVRTADTGWSVSDVPLLDEAAALLGEDPRPAMRARARERAERERELEYAQGVLDLYTDTTTDDDGSEGTGVTAEQLAARQRHDDRATVAERAEGESGWTYGHVIVDEAQELTPLALRALLRRCPSRSFTLVGDINQSSAAHGSDWDTLLRPQLRSYRREELTVNYRTPSEIMDLAARVLAHIDPRQSAPTSIRSAGVGPEIRRVAYDTTVHEIRERAGRFLDESDGTFAIIADAELLPRLRTATEGFPPSALDRVWFGSPRDAKGLEFDEVVLVEPGWRSERGVAESRELYVALTRATQRLTILHSTPLPPELAGV</sequence>
<dbReference type="EMBL" id="PYAU01000001">
    <property type="protein sequence ID" value="PSL39330.1"/>
    <property type="molecule type" value="Genomic_DNA"/>
</dbReference>
<evidence type="ECO:0000313" key="8">
    <source>
        <dbReference type="Proteomes" id="UP000241203"/>
    </source>
</evidence>
<dbReference type="InterPro" id="IPR014016">
    <property type="entry name" value="UvrD-like_ATP-bd"/>
</dbReference>
<reference evidence="7 8" key="1">
    <citation type="submission" date="2018-03" db="EMBL/GenBank/DDBJ databases">
        <title>Genomic Encyclopedia of Archaeal and Bacterial Type Strains, Phase II (KMG-II): from individual species to whole genera.</title>
        <authorList>
            <person name="Goeker M."/>
        </authorList>
    </citation>
    <scope>NUCLEOTIDE SEQUENCE [LARGE SCALE GENOMIC DNA]</scope>
    <source>
        <strain evidence="7 8">DSM 21548</strain>
    </source>
</reference>
<evidence type="ECO:0000256" key="5">
    <source>
        <dbReference type="PROSITE-ProRule" id="PRU00560"/>
    </source>
</evidence>
<dbReference type="PROSITE" id="PS51198">
    <property type="entry name" value="UVRD_HELICASE_ATP_BIND"/>
    <property type="match status" value="1"/>
</dbReference>
<dbReference type="GO" id="GO:0043138">
    <property type="term" value="F:3'-5' DNA helicase activity"/>
    <property type="evidence" value="ECO:0007669"/>
    <property type="project" value="TreeGrafter"/>
</dbReference>
<dbReference type="GO" id="GO:0005524">
    <property type="term" value="F:ATP binding"/>
    <property type="evidence" value="ECO:0007669"/>
    <property type="project" value="UniProtKB-UniRule"/>
</dbReference>
<keyword evidence="1 5" id="KW-0547">Nucleotide-binding</keyword>
<evidence type="ECO:0000256" key="4">
    <source>
        <dbReference type="ARBA" id="ARBA00022840"/>
    </source>
</evidence>
<dbReference type="Proteomes" id="UP000241203">
    <property type="component" value="Unassembled WGS sequence"/>
</dbReference>
<gene>
    <name evidence="7" type="ORF">CLV49_2964</name>
</gene>
<dbReference type="InterPro" id="IPR027785">
    <property type="entry name" value="UvrD-like_helicase_C"/>
</dbReference>
<protein>
    <submittedName>
        <fullName evidence="7">DNA helicase IV</fullName>
    </submittedName>
</protein>
<dbReference type="Pfam" id="PF13538">
    <property type="entry name" value="UvrD_C_2"/>
    <property type="match status" value="1"/>
</dbReference>
<dbReference type="Gene3D" id="3.40.50.300">
    <property type="entry name" value="P-loop containing nucleotide triphosphate hydrolases"/>
    <property type="match status" value="2"/>
</dbReference>
<evidence type="ECO:0000256" key="1">
    <source>
        <dbReference type="ARBA" id="ARBA00022741"/>
    </source>
</evidence>
<dbReference type="SUPFAM" id="SSF52540">
    <property type="entry name" value="P-loop containing nucleoside triphosphate hydrolases"/>
    <property type="match status" value="1"/>
</dbReference>
<evidence type="ECO:0000313" key="7">
    <source>
        <dbReference type="EMBL" id="PSL39330.1"/>
    </source>
</evidence>
<dbReference type="GO" id="GO:0005829">
    <property type="term" value="C:cytosol"/>
    <property type="evidence" value="ECO:0007669"/>
    <property type="project" value="TreeGrafter"/>
</dbReference>
<evidence type="ECO:0000256" key="3">
    <source>
        <dbReference type="ARBA" id="ARBA00022806"/>
    </source>
</evidence>